<organism evidence="9 10">
    <name type="scientific">Corynebacterium halotolerans YIM 70093 = DSM 44683</name>
    <dbReference type="NCBI Taxonomy" id="1121362"/>
    <lineage>
        <taxon>Bacteria</taxon>
        <taxon>Bacillati</taxon>
        <taxon>Actinomycetota</taxon>
        <taxon>Actinomycetes</taxon>
        <taxon>Mycobacteriales</taxon>
        <taxon>Corynebacteriaceae</taxon>
        <taxon>Corynebacterium</taxon>
    </lineage>
</organism>
<dbReference type="Proteomes" id="UP000011723">
    <property type="component" value="Chromosome"/>
</dbReference>
<feature type="transmembrane region" description="Helical" evidence="7">
    <location>
        <begin position="228"/>
        <end position="247"/>
    </location>
</feature>
<feature type="domain" description="ABC transmembrane type-1" evidence="8">
    <location>
        <begin position="9"/>
        <end position="281"/>
    </location>
</feature>
<keyword evidence="2" id="KW-1003">Cell membrane</keyword>
<evidence type="ECO:0000313" key="10">
    <source>
        <dbReference type="Proteomes" id="UP000011723"/>
    </source>
</evidence>
<dbReference type="PROSITE" id="PS50929">
    <property type="entry name" value="ABC_TM1F"/>
    <property type="match status" value="1"/>
</dbReference>
<comment type="subcellular location">
    <subcellularLocation>
        <location evidence="1">Cell inner membrane</location>
        <topology evidence="1">Multi-pass membrane protein</topology>
    </subcellularLocation>
</comment>
<evidence type="ECO:0000259" key="8">
    <source>
        <dbReference type="PROSITE" id="PS50929"/>
    </source>
</evidence>
<feature type="transmembrane region" description="Helical" evidence="7">
    <location>
        <begin position="113"/>
        <end position="138"/>
    </location>
</feature>
<keyword evidence="5 7" id="KW-1133">Transmembrane helix</keyword>
<reference evidence="9 10" key="1">
    <citation type="journal article" date="2012" name="Stand. Genomic Sci.">
        <title>Genome sequence of the halotolerant bacterium Corynebacterium halotolerans type strain YIM 70093(T) (= DSM 44683(T)).</title>
        <authorList>
            <person name="Ruckert C."/>
            <person name="Albersmeier A."/>
            <person name="Al-Dilaimi A."/>
            <person name="Niehaus K."/>
            <person name="Szczepanowski R."/>
            <person name="Kalinowski J."/>
        </authorList>
    </citation>
    <scope>NUCLEOTIDE SEQUENCE [LARGE SCALE GENOMIC DNA]</scope>
    <source>
        <strain evidence="9">YIM 70093</strain>
    </source>
</reference>
<dbReference type="Gene3D" id="3.40.50.300">
    <property type="entry name" value="P-loop containing nucleotide triphosphate hydrolases"/>
    <property type="match status" value="1"/>
</dbReference>
<dbReference type="Pfam" id="PF00664">
    <property type="entry name" value="ABC_membrane"/>
    <property type="match status" value="1"/>
</dbReference>
<dbReference type="SUPFAM" id="SSF90123">
    <property type="entry name" value="ABC transporter transmembrane region"/>
    <property type="match status" value="1"/>
</dbReference>
<keyword evidence="10" id="KW-1185">Reference proteome</keyword>
<evidence type="ECO:0000256" key="7">
    <source>
        <dbReference type="SAM" id="Phobius"/>
    </source>
</evidence>
<dbReference type="GO" id="GO:0005524">
    <property type="term" value="F:ATP binding"/>
    <property type="evidence" value="ECO:0007669"/>
    <property type="project" value="InterPro"/>
</dbReference>
<accession>M1NLJ2</accession>
<name>M1NLJ2_9CORY</name>
<evidence type="ECO:0000256" key="5">
    <source>
        <dbReference type="ARBA" id="ARBA00022989"/>
    </source>
</evidence>
<keyword evidence="3 7" id="KW-0812">Transmembrane</keyword>
<dbReference type="InterPro" id="IPR027417">
    <property type="entry name" value="P-loop_NTPase"/>
</dbReference>
<sequence length="546" mass="58062">MWAGRRRRLLVCLAVLGGLQAVLALMMAMTVNALLSPNPSWDGWDLMALGTSVLGIGLARWIERVVAEELGQDYVFEQRRRLMTSALGSTNPAGSLGVTVTRASNDLTAVRNWVALGLVPLVTAVPLILVILLGLAVIDWRVAAVVSAPLLLVVAAVPVLASQTLRRSRELRRRRGRMSARIADSVLAGESVRVSGAVHRELKAVDRDSGKVVTAAVDRAWITGLTRALTVTAASLCTVAVVVLAVLGHADPAGVASVMTLLGVMSTPVTDFGRVVEYRQNYRAAARILVPLMAEADAITARERRRRAEFRRTDVGPSVATGPGEVTVRGLVVDGRRLPDLHAAPGDRILLSSADPAKVRAAVRELFGTGTAGVLGIDGRDYAGTPARARRGLVGLASGHIPLERGSVSRLVSYRVPDASNVEIRQVLNEVGLRETVRAAGRGLSLKLKNGGSPWSGGEVTRLKLARALLRRPPLLVLEGVDSLLGAEGIDLLRRIIDNYPGVVFFSSHRPELLAENFIAWDVGGEAPAGATRSRSGGDPGVEEDE</sequence>
<dbReference type="eggNOG" id="COG1132">
    <property type="taxonomic scope" value="Bacteria"/>
</dbReference>
<feature type="transmembrane region" description="Helical" evidence="7">
    <location>
        <begin position="144"/>
        <end position="165"/>
    </location>
</feature>
<keyword evidence="6 7" id="KW-0472">Membrane</keyword>
<dbReference type="Gene3D" id="1.20.1560.10">
    <property type="entry name" value="ABC transporter type 1, transmembrane domain"/>
    <property type="match status" value="1"/>
</dbReference>
<proteinExistence type="predicted"/>
<dbReference type="STRING" id="1121362.A605_06360"/>
<dbReference type="GO" id="GO:0140359">
    <property type="term" value="F:ABC-type transporter activity"/>
    <property type="evidence" value="ECO:0007669"/>
    <property type="project" value="InterPro"/>
</dbReference>
<evidence type="ECO:0000256" key="2">
    <source>
        <dbReference type="ARBA" id="ARBA00022519"/>
    </source>
</evidence>
<evidence type="ECO:0000256" key="4">
    <source>
        <dbReference type="ARBA" id="ARBA00022967"/>
    </source>
</evidence>
<dbReference type="InterPro" id="IPR039421">
    <property type="entry name" value="Type_1_exporter"/>
</dbReference>
<dbReference type="KEGG" id="chn:A605_06360"/>
<dbReference type="SUPFAM" id="SSF52540">
    <property type="entry name" value="P-loop containing nucleoside triphosphate hydrolases"/>
    <property type="match status" value="1"/>
</dbReference>
<evidence type="ECO:0000256" key="6">
    <source>
        <dbReference type="ARBA" id="ARBA00023136"/>
    </source>
</evidence>
<dbReference type="PANTHER" id="PTHR24221:SF654">
    <property type="entry name" value="ATP-BINDING CASSETTE SUB-FAMILY B MEMBER 6"/>
    <property type="match status" value="1"/>
</dbReference>
<gene>
    <name evidence="9" type="ORF">A605_06360</name>
</gene>
<protein>
    <submittedName>
        <fullName evidence="9">ABC-type multidrug/protein/lipid transport system, ATPase</fullName>
    </submittedName>
</protein>
<keyword evidence="4" id="KW-1278">Translocase</keyword>
<dbReference type="AlphaFoldDB" id="M1NLJ2"/>
<dbReference type="PANTHER" id="PTHR24221">
    <property type="entry name" value="ATP-BINDING CASSETTE SUB-FAMILY B"/>
    <property type="match status" value="1"/>
</dbReference>
<dbReference type="PATRIC" id="fig|1121362.3.peg.1282"/>
<dbReference type="InterPro" id="IPR036640">
    <property type="entry name" value="ABC1_TM_sf"/>
</dbReference>
<dbReference type="HOGENOM" id="CLU_569520_0_0_11"/>
<dbReference type="InterPro" id="IPR011527">
    <property type="entry name" value="ABC1_TM_dom"/>
</dbReference>
<dbReference type="GO" id="GO:0034040">
    <property type="term" value="F:ATPase-coupled lipid transmembrane transporter activity"/>
    <property type="evidence" value="ECO:0007669"/>
    <property type="project" value="TreeGrafter"/>
</dbReference>
<dbReference type="GO" id="GO:0005886">
    <property type="term" value="C:plasma membrane"/>
    <property type="evidence" value="ECO:0007669"/>
    <property type="project" value="UniProtKB-SubCell"/>
</dbReference>
<evidence type="ECO:0000313" key="9">
    <source>
        <dbReference type="EMBL" id="AGF72278.1"/>
    </source>
</evidence>
<feature type="transmembrane region" description="Helical" evidence="7">
    <location>
        <begin position="43"/>
        <end position="62"/>
    </location>
</feature>
<keyword evidence="2" id="KW-0997">Cell inner membrane</keyword>
<dbReference type="EMBL" id="CP003697">
    <property type="protein sequence ID" value="AGF72278.1"/>
    <property type="molecule type" value="Genomic_DNA"/>
</dbReference>
<evidence type="ECO:0000256" key="3">
    <source>
        <dbReference type="ARBA" id="ARBA00022692"/>
    </source>
</evidence>
<evidence type="ECO:0000256" key="1">
    <source>
        <dbReference type="ARBA" id="ARBA00004429"/>
    </source>
</evidence>